<sequence length="158" mass="17690">MITCRKDLNHHIVPHLDQGRILRPYPKQPHGRVPQTLRQTHHSSQAVLLGRILHPCRDEDLPKRHPGNHLPPSHRHPLPGPEPDKGSILPARSPYRSPGHDQVRRPPDRPALTVNSTVAAVSIPRVANRYGTPYGSVAPVRCGPVDLYFRKEPLAGRL</sequence>
<keyword evidence="3" id="KW-1185">Reference proteome</keyword>
<evidence type="ECO:0000256" key="1">
    <source>
        <dbReference type="SAM" id="MobiDB-lite"/>
    </source>
</evidence>
<feature type="region of interest" description="Disordered" evidence="1">
    <location>
        <begin position="57"/>
        <end position="112"/>
    </location>
</feature>
<dbReference type="EMBL" id="KV875097">
    <property type="protein sequence ID" value="OIW29410.1"/>
    <property type="molecule type" value="Genomic_DNA"/>
</dbReference>
<dbReference type="AlphaFoldDB" id="A0A1J7JNU5"/>
<feature type="compositionally biased region" description="Basic and acidic residues" evidence="1">
    <location>
        <begin position="98"/>
        <end position="108"/>
    </location>
</feature>
<feature type="region of interest" description="Disordered" evidence="1">
    <location>
        <begin position="21"/>
        <end position="43"/>
    </location>
</feature>
<evidence type="ECO:0000313" key="2">
    <source>
        <dbReference type="EMBL" id="OIW29410.1"/>
    </source>
</evidence>
<proteinExistence type="predicted"/>
<feature type="compositionally biased region" description="Basic residues" evidence="1">
    <location>
        <begin position="64"/>
        <end position="77"/>
    </location>
</feature>
<dbReference type="InParanoid" id="A0A1J7JNU5"/>
<protein>
    <submittedName>
        <fullName evidence="2">Uncharacterized protein</fullName>
    </submittedName>
</protein>
<name>A0A1J7JNU5_9PEZI</name>
<dbReference type="Proteomes" id="UP000182658">
    <property type="component" value="Unassembled WGS sequence"/>
</dbReference>
<accession>A0A1J7JNU5</accession>
<evidence type="ECO:0000313" key="3">
    <source>
        <dbReference type="Proteomes" id="UP000182658"/>
    </source>
</evidence>
<gene>
    <name evidence="2" type="ORF">CONLIGDRAFT_324730</name>
</gene>
<organism evidence="2 3">
    <name type="scientific">Coniochaeta ligniaria NRRL 30616</name>
    <dbReference type="NCBI Taxonomy" id="1408157"/>
    <lineage>
        <taxon>Eukaryota</taxon>
        <taxon>Fungi</taxon>
        <taxon>Dikarya</taxon>
        <taxon>Ascomycota</taxon>
        <taxon>Pezizomycotina</taxon>
        <taxon>Sordariomycetes</taxon>
        <taxon>Sordariomycetidae</taxon>
        <taxon>Coniochaetales</taxon>
        <taxon>Coniochaetaceae</taxon>
        <taxon>Coniochaeta</taxon>
    </lineage>
</organism>
<reference evidence="2 3" key="1">
    <citation type="submission" date="2016-10" db="EMBL/GenBank/DDBJ databases">
        <title>Draft genome sequence of Coniochaeta ligniaria NRRL30616, a lignocellulolytic fungus for bioabatement of inhibitors in plant biomass hydrolysates.</title>
        <authorList>
            <consortium name="DOE Joint Genome Institute"/>
            <person name="Jimenez D.J."/>
            <person name="Hector R.E."/>
            <person name="Riley R."/>
            <person name="Sun H."/>
            <person name="Grigoriev I.V."/>
            <person name="Van Elsas J.D."/>
            <person name="Nichols N.N."/>
        </authorList>
    </citation>
    <scope>NUCLEOTIDE SEQUENCE [LARGE SCALE GENOMIC DNA]</scope>
    <source>
        <strain evidence="2 3">NRRL 30616</strain>
    </source>
</reference>